<dbReference type="Proteomes" id="UP000565579">
    <property type="component" value="Unassembled WGS sequence"/>
</dbReference>
<comment type="caution">
    <text evidence="2">The sequence shown here is derived from an EMBL/GenBank/DDBJ whole genome shotgun (WGS) entry which is preliminary data.</text>
</comment>
<accession>A0A7X0U0L5</accession>
<name>A0A7X0U0L5_9ACTN</name>
<reference evidence="2 3" key="1">
    <citation type="submission" date="2020-08" db="EMBL/GenBank/DDBJ databases">
        <title>Sequencing the genomes of 1000 actinobacteria strains.</title>
        <authorList>
            <person name="Klenk H.-P."/>
        </authorList>
    </citation>
    <scope>NUCLEOTIDE SEQUENCE [LARGE SCALE GENOMIC DNA]</scope>
    <source>
        <strain evidence="2 3">DSM 43768</strain>
    </source>
</reference>
<feature type="transmembrane region" description="Helical" evidence="1">
    <location>
        <begin position="178"/>
        <end position="199"/>
    </location>
</feature>
<feature type="transmembrane region" description="Helical" evidence="1">
    <location>
        <begin position="98"/>
        <end position="115"/>
    </location>
</feature>
<feature type="transmembrane region" description="Helical" evidence="1">
    <location>
        <begin position="69"/>
        <end position="91"/>
    </location>
</feature>
<dbReference type="AlphaFoldDB" id="A0A7X0U0L5"/>
<evidence type="ECO:0008006" key="4">
    <source>
        <dbReference type="Google" id="ProtNLM"/>
    </source>
</evidence>
<feature type="transmembrane region" description="Helical" evidence="1">
    <location>
        <begin position="121"/>
        <end position="141"/>
    </location>
</feature>
<gene>
    <name evidence="2" type="ORF">HD593_005294</name>
</gene>
<evidence type="ECO:0000256" key="1">
    <source>
        <dbReference type="SAM" id="Phobius"/>
    </source>
</evidence>
<evidence type="ECO:0000313" key="2">
    <source>
        <dbReference type="EMBL" id="MBB6550499.1"/>
    </source>
</evidence>
<organism evidence="2 3">
    <name type="scientific">Nonomuraea rubra</name>
    <dbReference type="NCBI Taxonomy" id="46180"/>
    <lineage>
        <taxon>Bacteria</taxon>
        <taxon>Bacillati</taxon>
        <taxon>Actinomycetota</taxon>
        <taxon>Actinomycetes</taxon>
        <taxon>Streptosporangiales</taxon>
        <taxon>Streptosporangiaceae</taxon>
        <taxon>Nonomuraea</taxon>
    </lineage>
</organism>
<keyword evidence="1" id="KW-0472">Membrane</keyword>
<feature type="transmembrane region" description="Helical" evidence="1">
    <location>
        <begin position="21"/>
        <end position="49"/>
    </location>
</feature>
<evidence type="ECO:0000313" key="3">
    <source>
        <dbReference type="Proteomes" id="UP000565579"/>
    </source>
</evidence>
<dbReference type="RefSeq" id="WP_185104760.1">
    <property type="nucleotide sequence ID" value="NZ_JACHMI010000001.1"/>
</dbReference>
<sequence length="332" mass="36398">MTGERTGVTEDPAGERDKGQILFLVCRWIPVAILLQYGFAKIFGAQFTILDSELDKPLGTVSGFWLTWYYFGYSPVFGNMIALAQIGLGVALAFRRTALLGAAGTVPLLGGIAVLDLSYAIALDAMLIALIGAGCAAYVLWRHRAELAAVFWKNGQDASWKNGQDGGAPPPPRTRRRWVPAGVLVLLLALTSSCSFYVANYNNRVPTPLDGTWDVTAGSFRPPGLPGPAERVYFERNRAFQAVLRSGQTWQTYHFEVDAATTTIRLWRTWLSKGEQLLSGTYSLGTGRLTITGNDLVTGRPLVLELRSVPVARLRPVQLGHSERFDESSKYL</sequence>
<proteinExistence type="predicted"/>
<dbReference type="EMBL" id="JACHMI010000001">
    <property type="protein sequence ID" value="MBB6550499.1"/>
    <property type="molecule type" value="Genomic_DNA"/>
</dbReference>
<keyword evidence="1" id="KW-0812">Transmembrane</keyword>
<keyword evidence="3" id="KW-1185">Reference proteome</keyword>
<keyword evidence="1" id="KW-1133">Transmembrane helix</keyword>
<protein>
    <recommendedName>
        <fullName evidence="4">DoxX family protein</fullName>
    </recommendedName>
</protein>